<evidence type="ECO:0000256" key="3">
    <source>
        <dbReference type="SAM" id="Phobius"/>
    </source>
</evidence>
<dbReference type="InterPro" id="IPR011042">
    <property type="entry name" value="6-blade_b-propeller_TolB-like"/>
</dbReference>
<dbReference type="PROSITE" id="PS51125">
    <property type="entry name" value="NHL"/>
    <property type="match status" value="1"/>
</dbReference>
<dbReference type="GO" id="GO:0000209">
    <property type="term" value="P:protein polyubiquitination"/>
    <property type="evidence" value="ECO:0007669"/>
    <property type="project" value="TreeGrafter"/>
</dbReference>
<dbReference type="Proteomes" id="UP000663832">
    <property type="component" value="Unassembled WGS sequence"/>
</dbReference>
<dbReference type="SUPFAM" id="SSF101898">
    <property type="entry name" value="NHL repeat"/>
    <property type="match status" value="1"/>
</dbReference>
<name>A0A814MSV5_9BILA</name>
<keyword evidence="3" id="KW-0812">Transmembrane</keyword>
<feature type="repeat" description="NHL" evidence="2">
    <location>
        <begin position="272"/>
        <end position="315"/>
    </location>
</feature>
<evidence type="ECO:0000313" key="5">
    <source>
        <dbReference type="Proteomes" id="UP000663832"/>
    </source>
</evidence>
<dbReference type="AlphaFoldDB" id="A0A814MSV5"/>
<sequence length="519" mass="55742">MSAISLNQTITTTVSTSIPLPIDINSSFWLTFSFEIPSVLCSLFILINLFSIRNLRQSIHHHAMIILLILGLIYVLIGVSATVSFNRHNRKIWPASPIYCLIWRFVDTGVYGSINVFLAWASFERHILIFRPALICRIFSDGAIAASNSSTSRVGTVRYIPSLYSSYGQPCASNNCQVNRYLNCNTFNICQCPASQVWYTQMCVADKISHGWNSTGITIAGITGRAGATPTQLNSPTAVTLDSFNAIYISARDSHRVQKWLPGAVNGTTVAGQSNGSSGSGLAYLNKPTGLAVDSNGSIYIADYNNHRIVRWSNGSTIGTIIAGNGTCGSAMNLLCYPRAVTLDPSTNTLFISDSTNYRIMQCLPGATFGTVVAGGNGKGISSTQLLDPRGLHFDSLTNSIVISNGAGQNIVRWVLGSSSWTLMAGVTNVSGDSSIKLLNPADVVLDSTGNMYVADLGNNRIQFFLAGQLNGTTIAGVTSTPGNTSILLNGPAGLALDNELNLYVADLLNDRVQKFLRY</sequence>
<dbReference type="CDD" id="cd05819">
    <property type="entry name" value="NHL"/>
    <property type="match status" value="1"/>
</dbReference>
<keyword evidence="1" id="KW-0677">Repeat</keyword>
<dbReference type="Gene3D" id="2.120.10.30">
    <property type="entry name" value="TolB, C-terminal domain"/>
    <property type="match status" value="1"/>
</dbReference>
<dbReference type="Gene3D" id="2.40.10.500">
    <property type="match status" value="1"/>
</dbReference>
<dbReference type="GO" id="GO:0061630">
    <property type="term" value="F:ubiquitin protein ligase activity"/>
    <property type="evidence" value="ECO:0007669"/>
    <property type="project" value="TreeGrafter"/>
</dbReference>
<dbReference type="EMBL" id="CAJNOM010000117">
    <property type="protein sequence ID" value="CAF1082689.1"/>
    <property type="molecule type" value="Genomic_DNA"/>
</dbReference>
<dbReference type="PANTHER" id="PTHR24104">
    <property type="entry name" value="E3 UBIQUITIN-PROTEIN LIGASE NHLRC1-RELATED"/>
    <property type="match status" value="1"/>
</dbReference>
<organism evidence="4 5">
    <name type="scientific">Adineta steineri</name>
    <dbReference type="NCBI Taxonomy" id="433720"/>
    <lineage>
        <taxon>Eukaryota</taxon>
        <taxon>Metazoa</taxon>
        <taxon>Spiralia</taxon>
        <taxon>Gnathifera</taxon>
        <taxon>Rotifera</taxon>
        <taxon>Eurotatoria</taxon>
        <taxon>Bdelloidea</taxon>
        <taxon>Adinetida</taxon>
        <taxon>Adinetidae</taxon>
        <taxon>Adineta</taxon>
    </lineage>
</organism>
<dbReference type="GO" id="GO:0043161">
    <property type="term" value="P:proteasome-mediated ubiquitin-dependent protein catabolic process"/>
    <property type="evidence" value="ECO:0007669"/>
    <property type="project" value="TreeGrafter"/>
</dbReference>
<comment type="caution">
    <text evidence="4">The sequence shown here is derived from an EMBL/GenBank/DDBJ whole genome shotgun (WGS) entry which is preliminary data.</text>
</comment>
<reference evidence="4" key="1">
    <citation type="submission" date="2021-02" db="EMBL/GenBank/DDBJ databases">
        <authorList>
            <person name="Nowell W R."/>
        </authorList>
    </citation>
    <scope>NUCLEOTIDE SEQUENCE</scope>
</reference>
<dbReference type="InterPro" id="IPR050952">
    <property type="entry name" value="TRIM-NHL_E3_ligases"/>
</dbReference>
<gene>
    <name evidence="4" type="ORF">QVE165_LOCUS19316</name>
</gene>
<keyword evidence="3" id="KW-1133">Transmembrane helix</keyword>
<evidence type="ECO:0000256" key="2">
    <source>
        <dbReference type="PROSITE-ProRule" id="PRU00504"/>
    </source>
</evidence>
<feature type="transmembrane region" description="Helical" evidence="3">
    <location>
        <begin position="28"/>
        <end position="50"/>
    </location>
</feature>
<evidence type="ECO:0008006" key="6">
    <source>
        <dbReference type="Google" id="ProtNLM"/>
    </source>
</evidence>
<protein>
    <recommendedName>
        <fullName evidence="6">NHL repeat containing protein-like protein</fullName>
    </recommendedName>
</protein>
<dbReference type="InterPro" id="IPR001258">
    <property type="entry name" value="NHL_repeat"/>
</dbReference>
<keyword evidence="5" id="KW-1185">Reference proteome</keyword>
<proteinExistence type="predicted"/>
<dbReference type="PANTHER" id="PTHR24104:SF25">
    <property type="entry name" value="PROTEIN LIN-41"/>
    <property type="match status" value="1"/>
</dbReference>
<keyword evidence="3" id="KW-0472">Membrane</keyword>
<dbReference type="GO" id="GO:0008270">
    <property type="term" value="F:zinc ion binding"/>
    <property type="evidence" value="ECO:0007669"/>
    <property type="project" value="UniProtKB-KW"/>
</dbReference>
<evidence type="ECO:0000313" key="4">
    <source>
        <dbReference type="EMBL" id="CAF1082689.1"/>
    </source>
</evidence>
<dbReference type="Pfam" id="PF01436">
    <property type="entry name" value="NHL"/>
    <property type="match status" value="2"/>
</dbReference>
<feature type="transmembrane region" description="Helical" evidence="3">
    <location>
        <begin position="62"/>
        <end position="81"/>
    </location>
</feature>
<accession>A0A814MSV5</accession>
<evidence type="ECO:0000256" key="1">
    <source>
        <dbReference type="ARBA" id="ARBA00022737"/>
    </source>
</evidence>